<name>A0A1V6QXB7_9EURO</name>
<organism evidence="2 3">
    <name type="scientific">Penicillium solitum</name>
    <dbReference type="NCBI Taxonomy" id="60172"/>
    <lineage>
        <taxon>Eukaryota</taxon>
        <taxon>Fungi</taxon>
        <taxon>Dikarya</taxon>
        <taxon>Ascomycota</taxon>
        <taxon>Pezizomycotina</taxon>
        <taxon>Eurotiomycetes</taxon>
        <taxon>Eurotiomycetidae</taxon>
        <taxon>Eurotiales</taxon>
        <taxon>Aspergillaceae</taxon>
        <taxon>Penicillium</taxon>
    </lineage>
</organism>
<evidence type="ECO:0000313" key="3">
    <source>
        <dbReference type="Proteomes" id="UP000191612"/>
    </source>
</evidence>
<keyword evidence="3" id="KW-1185">Reference proteome</keyword>
<proteinExistence type="predicted"/>
<evidence type="ECO:0000313" key="2">
    <source>
        <dbReference type="EMBL" id="OQD93707.1"/>
    </source>
</evidence>
<evidence type="ECO:0000256" key="1">
    <source>
        <dbReference type="SAM" id="MobiDB-lite"/>
    </source>
</evidence>
<comment type="caution">
    <text evidence="2">The sequence shown here is derived from an EMBL/GenBank/DDBJ whole genome shotgun (WGS) entry which is preliminary data.</text>
</comment>
<dbReference type="Proteomes" id="UP000191612">
    <property type="component" value="Unassembled WGS sequence"/>
</dbReference>
<reference evidence="3" key="1">
    <citation type="journal article" date="2017" name="Nat. Microbiol.">
        <title>Global analysis of biosynthetic gene clusters reveals vast potential of secondary metabolite production in Penicillium species.</title>
        <authorList>
            <person name="Nielsen J.C."/>
            <person name="Grijseels S."/>
            <person name="Prigent S."/>
            <person name="Ji B."/>
            <person name="Dainat J."/>
            <person name="Nielsen K.F."/>
            <person name="Frisvad J.C."/>
            <person name="Workman M."/>
            <person name="Nielsen J."/>
        </authorList>
    </citation>
    <scope>NUCLEOTIDE SEQUENCE [LARGE SCALE GENOMIC DNA]</scope>
    <source>
        <strain evidence="3">IBT 29525</strain>
    </source>
</reference>
<dbReference type="AlphaFoldDB" id="A0A1V6QXB7"/>
<accession>A0A1V6QXB7</accession>
<feature type="region of interest" description="Disordered" evidence="1">
    <location>
        <begin position="1"/>
        <end position="29"/>
    </location>
</feature>
<gene>
    <name evidence="2" type="ORF">PENSOL_c030G07897</name>
</gene>
<protein>
    <submittedName>
        <fullName evidence="2">Uncharacterized protein</fullName>
    </submittedName>
</protein>
<dbReference type="EMBL" id="MDYO01000030">
    <property type="protein sequence ID" value="OQD93707.1"/>
    <property type="molecule type" value="Genomic_DNA"/>
</dbReference>
<sequence length="148" mass="16440">MHSALRRQTDPRYDDGLASSKAPQSGEAQWIKTLKKTERPRMPNTTSLWRSCGLCELSSVLNVVHISSMRGVFVPTDSAVLITVQVEVMLGVVRGTAFLGILPRGSIMPRETDEQRAAPDWDTVRRNICRGHAETDGLRSHSVLLSDR</sequence>